<organism evidence="1">
    <name type="scientific">Arion vulgaris</name>
    <dbReference type="NCBI Taxonomy" id="1028688"/>
    <lineage>
        <taxon>Eukaryota</taxon>
        <taxon>Metazoa</taxon>
        <taxon>Spiralia</taxon>
        <taxon>Lophotrochozoa</taxon>
        <taxon>Mollusca</taxon>
        <taxon>Gastropoda</taxon>
        <taxon>Heterobranchia</taxon>
        <taxon>Euthyneura</taxon>
        <taxon>Panpulmonata</taxon>
        <taxon>Eupulmonata</taxon>
        <taxon>Stylommatophora</taxon>
        <taxon>Helicina</taxon>
        <taxon>Arionoidea</taxon>
        <taxon>Arionidae</taxon>
        <taxon>Arion</taxon>
    </lineage>
</organism>
<evidence type="ECO:0000313" key="1">
    <source>
        <dbReference type="EMBL" id="CEK70668.1"/>
    </source>
</evidence>
<protein>
    <submittedName>
        <fullName evidence="1">Uncharacterized protein</fullName>
    </submittedName>
</protein>
<feature type="non-terminal residue" evidence="1">
    <location>
        <position position="52"/>
    </location>
</feature>
<sequence length="52" mass="5902">MLSSFSLCKEVYKLHVYIFFQLPAEHVFGKFLPALLPSLPIHSPRLLISVSS</sequence>
<name>A0A0B6ZQ19_9EUPU</name>
<accession>A0A0B6ZQ19</accession>
<reference evidence="1" key="1">
    <citation type="submission" date="2014-12" db="EMBL/GenBank/DDBJ databases">
        <title>Insight into the proteome of Arion vulgaris.</title>
        <authorList>
            <person name="Aradska J."/>
            <person name="Bulat T."/>
            <person name="Smidak R."/>
            <person name="Sarate P."/>
            <person name="Gangsoo J."/>
            <person name="Sialana F."/>
            <person name="Bilban M."/>
            <person name="Lubec G."/>
        </authorList>
    </citation>
    <scope>NUCLEOTIDE SEQUENCE</scope>
    <source>
        <tissue evidence="1">Skin</tissue>
    </source>
</reference>
<dbReference type="AlphaFoldDB" id="A0A0B6ZQ19"/>
<gene>
    <name evidence="1" type="primary">ORF75170</name>
</gene>
<proteinExistence type="predicted"/>
<dbReference type="EMBL" id="HACG01023803">
    <property type="protein sequence ID" value="CEK70668.1"/>
    <property type="molecule type" value="Transcribed_RNA"/>
</dbReference>